<dbReference type="PRINTS" id="PR00039">
    <property type="entry name" value="HTHLYSR"/>
</dbReference>
<reference evidence="7" key="1">
    <citation type="journal article" date="2019" name="Int. J. Syst. Evol. Microbiol.">
        <title>The Global Catalogue of Microorganisms (GCM) 10K type strain sequencing project: providing services to taxonomists for standard genome sequencing and annotation.</title>
        <authorList>
            <consortium name="The Broad Institute Genomics Platform"/>
            <consortium name="The Broad Institute Genome Sequencing Center for Infectious Disease"/>
            <person name="Wu L."/>
            <person name="Ma J."/>
        </authorList>
    </citation>
    <scope>NUCLEOTIDE SEQUENCE [LARGE SCALE GENOMIC DNA]</scope>
    <source>
        <strain evidence="7">CCM 8950</strain>
    </source>
</reference>
<dbReference type="InterPro" id="IPR036390">
    <property type="entry name" value="WH_DNA-bd_sf"/>
</dbReference>
<evidence type="ECO:0000313" key="7">
    <source>
        <dbReference type="Proteomes" id="UP001596190"/>
    </source>
</evidence>
<sequence length="306" mass="34857">MKLTTLKYFVEVATELSFTKASEKLYISQPTLSRHIRELETELGVTLFERHSHSLGLTSAGQKFLVEATTVLKQVDHLSHLFDAQTDDTSPATVLNIGYLANFKLSEMYQLLNQFKAAHQNVQFTLNQETPMHLTDGLNDGSYDMVFSLASYLQNNAAIAQTLFMENHLQIALPRHHRLSQKKRLHFADLKQENFILLERQQSPLIVDYVISQGLKNGFNLKANYYVNSLEEGLSMVAVGKGLAFLYSGMNDHTLEEKYQIKIADLEDNSLDQNIVVAIDQNNQNQFLQQLYGIMKNHLASNMRKN</sequence>
<evidence type="ECO:0000256" key="1">
    <source>
        <dbReference type="ARBA" id="ARBA00009437"/>
    </source>
</evidence>
<evidence type="ECO:0000256" key="2">
    <source>
        <dbReference type="ARBA" id="ARBA00023015"/>
    </source>
</evidence>
<evidence type="ECO:0000313" key="6">
    <source>
        <dbReference type="EMBL" id="MFC6254913.1"/>
    </source>
</evidence>
<evidence type="ECO:0000256" key="3">
    <source>
        <dbReference type="ARBA" id="ARBA00023125"/>
    </source>
</evidence>
<dbReference type="PANTHER" id="PTHR30346">
    <property type="entry name" value="TRANSCRIPTIONAL DUAL REGULATOR HCAR-RELATED"/>
    <property type="match status" value="1"/>
</dbReference>
<dbReference type="Proteomes" id="UP001596190">
    <property type="component" value="Unassembled WGS sequence"/>
</dbReference>
<name>A0ABW1TC32_9LACO</name>
<keyword evidence="4" id="KW-0804">Transcription</keyword>
<gene>
    <name evidence="6" type="ORF">ACFP1H_10025</name>
</gene>
<dbReference type="SUPFAM" id="SSF46785">
    <property type="entry name" value="Winged helix' DNA-binding domain"/>
    <property type="match status" value="1"/>
</dbReference>
<dbReference type="InterPro" id="IPR000847">
    <property type="entry name" value="LysR_HTH_N"/>
</dbReference>
<keyword evidence="7" id="KW-1185">Reference proteome</keyword>
<dbReference type="InterPro" id="IPR005119">
    <property type="entry name" value="LysR_subst-bd"/>
</dbReference>
<dbReference type="EMBL" id="JBHSSA010000106">
    <property type="protein sequence ID" value="MFC6254913.1"/>
    <property type="molecule type" value="Genomic_DNA"/>
</dbReference>
<dbReference type="PROSITE" id="PS50931">
    <property type="entry name" value="HTH_LYSR"/>
    <property type="match status" value="1"/>
</dbReference>
<dbReference type="InterPro" id="IPR036388">
    <property type="entry name" value="WH-like_DNA-bd_sf"/>
</dbReference>
<dbReference type="Gene3D" id="3.40.190.10">
    <property type="entry name" value="Periplasmic binding protein-like II"/>
    <property type="match status" value="2"/>
</dbReference>
<organism evidence="6 7">
    <name type="scientific">Secundilactobacillus hailunensis</name>
    <dbReference type="NCBI Taxonomy" id="2559923"/>
    <lineage>
        <taxon>Bacteria</taxon>
        <taxon>Bacillati</taxon>
        <taxon>Bacillota</taxon>
        <taxon>Bacilli</taxon>
        <taxon>Lactobacillales</taxon>
        <taxon>Lactobacillaceae</taxon>
        <taxon>Secundilactobacillus</taxon>
    </lineage>
</organism>
<evidence type="ECO:0000256" key="4">
    <source>
        <dbReference type="ARBA" id="ARBA00023163"/>
    </source>
</evidence>
<comment type="caution">
    <text evidence="6">The sequence shown here is derived from an EMBL/GenBank/DDBJ whole genome shotgun (WGS) entry which is preliminary data.</text>
</comment>
<dbReference type="CDD" id="cd08414">
    <property type="entry name" value="PBP2_LTTR_aromatics_like"/>
    <property type="match status" value="1"/>
</dbReference>
<proteinExistence type="inferred from homology"/>
<accession>A0ABW1TC32</accession>
<protein>
    <submittedName>
        <fullName evidence="6">LysR substrate-binding domain-containing protein</fullName>
    </submittedName>
</protein>
<dbReference type="Pfam" id="PF03466">
    <property type="entry name" value="LysR_substrate"/>
    <property type="match status" value="1"/>
</dbReference>
<dbReference type="RefSeq" id="WP_137631596.1">
    <property type="nucleotide sequence ID" value="NZ_BJDO01000044.1"/>
</dbReference>
<keyword evidence="3" id="KW-0238">DNA-binding</keyword>
<dbReference type="Pfam" id="PF00126">
    <property type="entry name" value="HTH_1"/>
    <property type="match status" value="1"/>
</dbReference>
<comment type="similarity">
    <text evidence="1">Belongs to the LysR transcriptional regulatory family.</text>
</comment>
<dbReference type="PANTHER" id="PTHR30346:SF0">
    <property type="entry name" value="HCA OPERON TRANSCRIPTIONAL ACTIVATOR HCAR"/>
    <property type="match status" value="1"/>
</dbReference>
<dbReference type="SUPFAM" id="SSF53850">
    <property type="entry name" value="Periplasmic binding protein-like II"/>
    <property type="match status" value="1"/>
</dbReference>
<dbReference type="Gene3D" id="1.10.10.10">
    <property type="entry name" value="Winged helix-like DNA-binding domain superfamily/Winged helix DNA-binding domain"/>
    <property type="match status" value="1"/>
</dbReference>
<feature type="domain" description="HTH lysR-type" evidence="5">
    <location>
        <begin position="1"/>
        <end position="58"/>
    </location>
</feature>
<keyword evidence="2" id="KW-0805">Transcription regulation</keyword>
<evidence type="ECO:0000259" key="5">
    <source>
        <dbReference type="PROSITE" id="PS50931"/>
    </source>
</evidence>